<protein>
    <submittedName>
        <fullName evidence="4">T9SS type A sorting domain-containing protein</fullName>
    </submittedName>
</protein>
<sequence length="348" mass="37521">MRKHYFIFSGITITLQLFTGFGLNAANLLQQQQPFSTQVNAYYSVPLSGFNHDVIADGTGGEANTKTTTTIDFSNEYFSADFVPNTPYGSVASAAAYGGGLPVSGLVNSAVTSGLTYELAPYDSNNVLLLRPLTSNTGALNFQSTFKANEVYILWVATETQANNVGVTIYFGDGTSQVQNNQIAYDWVGGTTNVALGGLSRVGRGSTQWAQLNEFSQSGACKLFEKKIVILAANQAKEITGIGFSYTGSGNYQSLAVFAINVFGEPYVLGTEEQQLTKATIYPNPTSSQIRVNTSSGVKRLRAVNNLGQLTGESSSEILDVEQFRSGIYFLEIELTDGSKETMKFIKK</sequence>
<dbReference type="AlphaFoldDB" id="A0A972FW90"/>
<dbReference type="NCBIfam" id="TIGR04183">
    <property type="entry name" value="Por_Secre_tail"/>
    <property type="match status" value="1"/>
</dbReference>
<dbReference type="Proteomes" id="UP000712080">
    <property type="component" value="Unassembled WGS sequence"/>
</dbReference>
<feature type="chain" id="PRO_5038092125" evidence="2">
    <location>
        <begin position="26"/>
        <end position="348"/>
    </location>
</feature>
<evidence type="ECO:0000313" key="4">
    <source>
        <dbReference type="EMBL" id="NMH29182.1"/>
    </source>
</evidence>
<feature type="domain" description="Secretion system C-terminal sorting" evidence="3">
    <location>
        <begin position="281"/>
        <end position="345"/>
    </location>
</feature>
<organism evidence="4 5">
    <name type="scientific">Flavobacterium silvaticum</name>
    <dbReference type="NCBI Taxonomy" id="1852020"/>
    <lineage>
        <taxon>Bacteria</taxon>
        <taxon>Pseudomonadati</taxon>
        <taxon>Bacteroidota</taxon>
        <taxon>Flavobacteriia</taxon>
        <taxon>Flavobacteriales</taxon>
        <taxon>Flavobacteriaceae</taxon>
        <taxon>Flavobacterium</taxon>
    </lineage>
</organism>
<comment type="caution">
    <text evidence="4">The sequence shown here is derived from an EMBL/GenBank/DDBJ whole genome shotgun (WGS) entry which is preliminary data.</text>
</comment>
<reference evidence="4" key="1">
    <citation type="submission" date="2020-02" db="EMBL/GenBank/DDBJ databases">
        <title>Flavobacterium sp. genome.</title>
        <authorList>
            <person name="Jung H.S."/>
            <person name="Baek J.H."/>
            <person name="Jeon C.O."/>
        </authorList>
    </citation>
    <scope>NUCLEOTIDE SEQUENCE</scope>
    <source>
        <strain evidence="4">SE-s28</strain>
    </source>
</reference>
<evidence type="ECO:0000313" key="5">
    <source>
        <dbReference type="Proteomes" id="UP000712080"/>
    </source>
</evidence>
<keyword evidence="1 2" id="KW-0732">Signal</keyword>
<evidence type="ECO:0000259" key="3">
    <source>
        <dbReference type="Pfam" id="PF18962"/>
    </source>
</evidence>
<evidence type="ECO:0000256" key="1">
    <source>
        <dbReference type="ARBA" id="ARBA00022729"/>
    </source>
</evidence>
<keyword evidence="5" id="KW-1185">Reference proteome</keyword>
<accession>A0A972FW90</accession>
<proteinExistence type="predicted"/>
<dbReference type="Pfam" id="PF18962">
    <property type="entry name" value="Por_Secre_tail"/>
    <property type="match status" value="1"/>
</dbReference>
<dbReference type="RefSeq" id="WP_169528268.1">
    <property type="nucleotide sequence ID" value="NZ_JAAMPU010000107.1"/>
</dbReference>
<dbReference type="EMBL" id="JAAMPU010000107">
    <property type="protein sequence ID" value="NMH29182.1"/>
    <property type="molecule type" value="Genomic_DNA"/>
</dbReference>
<evidence type="ECO:0000256" key="2">
    <source>
        <dbReference type="SAM" id="SignalP"/>
    </source>
</evidence>
<gene>
    <name evidence="4" type="ORF">G6047_14165</name>
</gene>
<feature type="signal peptide" evidence="2">
    <location>
        <begin position="1"/>
        <end position="25"/>
    </location>
</feature>
<name>A0A972FW90_9FLAO</name>
<dbReference type="InterPro" id="IPR026444">
    <property type="entry name" value="Secre_tail"/>
</dbReference>